<proteinExistence type="predicted"/>
<reference evidence="1" key="1">
    <citation type="submission" date="2020-05" db="EMBL/GenBank/DDBJ databases">
        <authorList>
            <person name="Chiriac C."/>
            <person name="Salcher M."/>
            <person name="Ghai R."/>
            <person name="Kavagutti S V."/>
        </authorList>
    </citation>
    <scope>NUCLEOTIDE SEQUENCE</scope>
</reference>
<dbReference type="AlphaFoldDB" id="A0A6J6D3F2"/>
<accession>A0A6J6D3F2</accession>
<name>A0A6J6D3F2_9ZZZZ</name>
<sequence>MVRCFEGAQREVAKLRAERGSHGIGQHLRQFLELLLGHSMVCQLEKLLLDLFLEILCSKVKVLEQFVHQISERNSAAKTKIRRWIAPPLSFGLLISEGGDGKVGGFV</sequence>
<organism evidence="1">
    <name type="scientific">freshwater metagenome</name>
    <dbReference type="NCBI Taxonomy" id="449393"/>
    <lineage>
        <taxon>unclassified sequences</taxon>
        <taxon>metagenomes</taxon>
        <taxon>ecological metagenomes</taxon>
    </lineage>
</organism>
<gene>
    <name evidence="1" type="ORF">UFOPK1358_01993</name>
</gene>
<evidence type="ECO:0000313" key="1">
    <source>
        <dbReference type="EMBL" id="CAB4557229.1"/>
    </source>
</evidence>
<dbReference type="EMBL" id="CAEZSF010000289">
    <property type="protein sequence ID" value="CAB4557229.1"/>
    <property type="molecule type" value="Genomic_DNA"/>
</dbReference>
<protein>
    <submittedName>
        <fullName evidence="1">Unannotated protein</fullName>
    </submittedName>
</protein>